<dbReference type="InterPro" id="IPR000945">
    <property type="entry name" value="DBH-like"/>
</dbReference>
<dbReference type="Proteomes" id="UP000075502">
    <property type="component" value="Unassembled WGS sequence"/>
</dbReference>
<dbReference type="SUPFAM" id="SSF46626">
    <property type="entry name" value="Cytochrome c"/>
    <property type="match status" value="1"/>
</dbReference>
<dbReference type="InterPro" id="IPR036909">
    <property type="entry name" value="Cyt_c-like_dom_sf"/>
</dbReference>
<dbReference type="Gene3D" id="2.60.120.310">
    <property type="entry name" value="Copper type II, ascorbate-dependent monooxygenase, N-terminal domain"/>
    <property type="match status" value="1"/>
</dbReference>
<dbReference type="PROSITE" id="PS51257">
    <property type="entry name" value="PROKAR_LIPOPROTEIN"/>
    <property type="match status" value="1"/>
</dbReference>
<evidence type="ECO:0000259" key="7">
    <source>
        <dbReference type="PROSITE" id="PS51007"/>
    </source>
</evidence>
<accession>A0A150TZ93</accession>
<keyword evidence="3 5" id="KW-0408">Iron</keyword>
<sequence>MARCAGYTGLSAGLGAALAAAVAGCGGDDGAGAAAGGGVAAAASYYRDVKPILDARCAGCHSAGGVAPFSLEGPDAAVPWAPLIKRAVVERTMPPWPADGACADYVGDRSLSEQQIQTIAAWVDGGAAVGDPAEEGPPLDRPPSPELARVDRTLEMPVEYTPQAGPDDYRCFVIDWPEESARYVTGFGVRPGEERIVHHVIAFIAAPEMVADVEALDAADPGPGYPCFGGPGIRPRWLGGWVPGGGSLTFPAGTGARIEPGSKLVVQVHYNTLTAGKLPDRSAIDVMLESAVEREGSTQPWTNPAWLTGDAMTIPAFEADVVHRWGAQPTRALAGGAPIELHIAALHMHTLGKRARLEIERADGSTECVLDIPRWDFHWQGSYTLAQPKVLHPGDTLSLECHWDNTPENQPIIDGKPRVPGDVVWGEGTNDEMCLGTFYMTEL</sequence>
<evidence type="ECO:0000313" key="8">
    <source>
        <dbReference type="EMBL" id="KYG09944.1"/>
    </source>
</evidence>
<feature type="domain" description="Cytochrome c" evidence="7">
    <location>
        <begin position="37"/>
        <end position="127"/>
    </location>
</feature>
<evidence type="ECO:0000256" key="2">
    <source>
        <dbReference type="ARBA" id="ARBA00022723"/>
    </source>
</evidence>
<comment type="caution">
    <text evidence="8">The sequence shown here is derived from an EMBL/GenBank/DDBJ whole genome shotgun (WGS) entry which is preliminary data.</text>
</comment>
<dbReference type="EMBL" id="JEME01000511">
    <property type="protein sequence ID" value="KYG09944.1"/>
    <property type="molecule type" value="Genomic_DNA"/>
</dbReference>
<dbReference type="AlphaFoldDB" id="A0A150TZ93"/>
<dbReference type="InterPro" id="IPR008977">
    <property type="entry name" value="PHM/PNGase_F_dom_sf"/>
</dbReference>
<feature type="chain" id="PRO_5007570278" evidence="6">
    <location>
        <begin position="20"/>
        <end position="443"/>
    </location>
</feature>
<dbReference type="InterPro" id="IPR036939">
    <property type="entry name" value="Cu2_ascorb_mOase_N_sf"/>
</dbReference>
<dbReference type="GO" id="GO:0009055">
    <property type="term" value="F:electron transfer activity"/>
    <property type="evidence" value="ECO:0007669"/>
    <property type="project" value="InterPro"/>
</dbReference>
<evidence type="ECO:0000256" key="4">
    <source>
        <dbReference type="ARBA" id="ARBA00023157"/>
    </source>
</evidence>
<keyword evidence="8" id="KW-0503">Monooxygenase</keyword>
<keyword evidence="2 5" id="KW-0479">Metal-binding</keyword>
<name>A0A150TZ93_SORCE</name>
<keyword evidence="4" id="KW-1015">Disulfide bond</keyword>
<keyword evidence="6" id="KW-0732">Signal</keyword>
<dbReference type="GO" id="GO:0020037">
    <property type="term" value="F:heme binding"/>
    <property type="evidence" value="ECO:0007669"/>
    <property type="project" value="InterPro"/>
</dbReference>
<dbReference type="GO" id="GO:0004500">
    <property type="term" value="F:dopamine beta-monooxygenase activity"/>
    <property type="evidence" value="ECO:0007669"/>
    <property type="project" value="InterPro"/>
</dbReference>
<organism evidence="8 9">
    <name type="scientific">Sorangium cellulosum</name>
    <name type="common">Polyangium cellulosum</name>
    <dbReference type="NCBI Taxonomy" id="56"/>
    <lineage>
        <taxon>Bacteria</taxon>
        <taxon>Pseudomonadati</taxon>
        <taxon>Myxococcota</taxon>
        <taxon>Polyangia</taxon>
        <taxon>Polyangiales</taxon>
        <taxon>Polyangiaceae</taxon>
        <taxon>Sorangium</taxon>
    </lineage>
</organism>
<reference evidence="8 9" key="1">
    <citation type="submission" date="2014-02" db="EMBL/GenBank/DDBJ databases">
        <title>The small core and large imbalanced accessory genome model reveals a collaborative survival strategy of Sorangium cellulosum strains in nature.</title>
        <authorList>
            <person name="Han K."/>
            <person name="Peng R."/>
            <person name="Blom J."/>
            <person name="Li Y.-Z."/>
        </authorList>
    </citation>
    <scope>NUCLEOTIDE SEQUENCE [LARGE SCALE GENOMIC DNA]</scope>
    <source>
        <strain evidence="8 9">So0007-03</strain>
    </source>
</reference>
<dbReference type="SUPFAM" id="SSF49742">
    <property type="entry name" value="PHM/PNGase F"/>
    <property type="match status" value="2"/>
</dbReference>
<evidence type="ECO:0000256" key="5">
    <source>
        <dbReference type="PROSITE-ProRule" id="PRU00433"/>
    </source>
</evidence>
<keyword evidence="8" id="KW-0560">Oxidoreductase</keyword>
<dbReference type="PANTHER" id="PTHR10157">
    <property type="entry name" value="DOPAMINE BETA HYDROXYLASE RELATED"/>
    <property type="match status" value="1"/>
</dbReference>
<dbReference type="InterPro" id="IPR024548">
    <property type="entry name" value="Cu2_monoox_C"/>
</dbReference>
<proteinExistence type="predicted"/>
<protein>
    <submittedName>
        <fullName evidence="8">Monooxygenase</fullName>
    </submittedName>
</protein>
<evidence type="ECO:0000256" key="1">
    <source>
        <dbReference type="ARBA" id="ARBA00022617"/>
    </source>
</evidence>
<evidence type="ECO:0000256" key="3">
    <source>
        <dbReference type="ARBA" id="ARBA00023004"/>
    </source>
</evidence>
<dbReference type="Gene3D" id="2.60.120.230">
    <property type="match status" value="1"/>
</dbReference>
<evidence type="ECO:0000313" key="9">
    <source>
        <dbReference type="Proteomes" id="UP000075502"/>
    </source>
</evidence>
<gene>
    <name evidence="8" type="ORF">BE21_15090</name>
</gene>
<evidence type="ECO:0000256" key="6">
    <source>
        <dbReference type="SAM" id="SignalP"/>
    </source>
</evidence>
<keyword evidence="1 5" id="KW-0349">Heme</keyword>
<feature type="signal peptide" evidence="6">
    <location>
        <begin position="1"/>
        <end position="19"/>
    </location>
</feature>
<dbReference type="Pfam" id="PF03712">
    <property type="entry name" value="Cu2_monoox_C"/>
    <property type="match status" value="1"/>
</dbReference>
<dbReference type="PROSITE" id="PS51007">
    <property type="entry name" value="CYTC"/>
    <property type="match status" value="1"/>
</dbReference>
<dbReference type="InterPro" id="IPR009056">
    <property type="entry name" value="Cyt_c-like_dom"/>
</dbReference>
<dbReference type="PANTHER" id="PTHR10157:SF23">
    <property type="entry name" value="MOXD1 HOMOLOG 1"/>
    <property type="match status" value="1"/>
</dbReference>
<dbReference type="InterPro" id="IPR014784">
    <property type="entry name" value="Cu2_ascorb_mOase-like_C"/>
</dbReference>
<dbReference type="GO" id="GO:0005507">
    <property type="term" value="F:copper ion binding"/>
    <property type="evidence" value="ECO:0007669"/>
    <property type="project" value="InterPro"/>
</dbReference>